<dbReference type="EnsemblMetazoa" id="CLYHEMT012037.1">
    <property type="protein sequence ID" value="CLYHEMP012037.1"/>
    <property type="gene ID" value="CLYHEMG012037"/>
</dbReference>
<keyword evidence="3" id="KW-0472">Membrane</keyword>
<keyword evidence="3" id="KW-1133">Transmembrane helix</keyword>
<dbReference type="AlphaFoldDB" id="A0A7M5V9F0"/>
<dbReference type="InterPro" id="IPR026664">
    <property type="entry name" value="Stereocilin-rel"/>
</dbReference>
<dbReference type="GO" id="GO:0007160">
    <property type="term" value="P:cell-matrix adhesion"/>
    <property type="evidence" value="ECO:0007669"/>
    <property type="project" value="TreeGrafter"/>
</dbReference>
<keyword evidence="2" id="KW-0325">Glycoprotein</keyword>
<evidence type="ECO:0000256" key="2">
    <source>
        <dbReference type="ARBA" id="ARBA00023180"/>
    </source>
</evidence>
<keyword evidence="3" id="KW-0812">Transmembrane</keyword>
<evidence type="ECO:0000313" key="4">
    <source>
        <dbReference type="EnsemblMetazoa" id="CLYHEMP012037.1"/>
    </source>
</evidence>
<keyword evidence="1" id="KW-0732">Signal</keyword>
<name>A0A7M5V9F0_9CNID</name>
<dbReference type="PANTHER" id="PTHR23412:SF17">
    <property type="entry name" value="OTOANCORIN"/>
    <property type="match status" value="1"/>
</dbReference>
<evidence type="ECO:0000256" key="3">
    <source>
        <dbReference type="SAM" id="Phobius"/>
    </source>
</evidence>
<dbReference type="Proteomes" id="UP000594262">
    <property type="component" value="Unplaced"/>
</dbReference>
<keyword evidence="5" id="KW-1185">Reference proteome</keyword>
<feature type="transmembrane region" description="Helical" evidence="3">
    <location>
        <begin position="959"/>
        <end position="976"/>
    </location>
</feature>
<evidence type="ECO:0000256" key="1">
    <source>
        <dbReference type="ARBA" id="ARBA00022729"/>
    </source>
</evidence>
<organism evidence="4 5">
    <name type="scientific">Clytia hemisphaerica</name>
    <dbReference type="NCBI Taxonomy" id="252671"/>
    <lineage>
        <taxon>Eukaryota</taxon>
        <taxon>Metazoa</taxon>
        <taxon>Cnidaria</taxon>
        <taxon>Hydrozoa</taxon>
        <taxon>Hydroidolina</taxon>
        <taxon>Leptothecata</taxon>
        <taxon>Obeliida</taxon>
        <taxon>Clytiidae</taxon>
        <taxon>Clytia</taxon>
    </lineage>
</organism>
<dbReference type="GO" id="GO:0009986">
    <property type="term" value="C:cell surface"/>
    <property type="evidence" value="ECO:0007669"/>
    <property type="project" value="TreeGrafter"/>
</dbReference>
<accession>A0A7M5V9F0</accession>
<sequence length="977" mass="111026">MASYTWDKSQLGVIAETAFKKYGTNVEQWSSDNLKNLGRFLSGLPTKVFSKFSDEAFKESLQDFCDASLPTEKKSKLIATAERVFGDKNTWNSTTIGKLCNLIEALTPQEFLILKAKEVEKSLNSLSQRFLTKEQKEVVLKKLKENWGKFSAWSKVNLSKAKDFLEGLDVEDFKELDKDKIKEILDSGRIKFMNKVQQSAFYEEIIKQHGPPEDWPESILSNGLELIQSVSVEDLQKIKAKAKASLIAALEKGQEMDWSRDQAEFLLELVEDEEALATFTKEKVVQFGYLLKAFSQSDAGKISKKVLYAAFPELLVVKGIGEPVLRYFIKVYKEESSKGEIKNLGQFAKALTRYEIEQQDIEDILENLQKLSGTDFDETQAAELLIKIRKELGNMEQSDHTDADILPWGFQNIRKIGQVIVALTRKEALKFPFKGIENTYEELGKHDGWKRRVVLAFVKRMKENWTQQNITLNDLKEVDIEVLGKFVQGLTMDDLNELSDDVQLVAFKQLGKYTGLPEDKLKSRANLAYKYFEKQRSGSLTSNDLQMMGNLLPGLSPDLLNTLDEQNVVEHLQKFAQSTSKEKQEVLLRKLKSHFGQSDVAKWTASQWNKALPLVNKMSSTLELRLMNNEVFQEMLNELGRIKSWSKDQTDVLLNKAKNLFGKDISSWDSKIVHKIGSIFTSLASEDIPKMSKQFFENLNVDVLDGKNFSASLKKLMSKQFLKEFTGDDVTKLTSKMMQRFHFLISGLDVEDLKKLSLTSDDVLETLSSVSDWSEDQLEVLGEKAKPYINSFFNVEERAVFFNQLVKGLPLDDIKKMTTAVFNQAISKVGSMDGLNKDQKQALMGKAKTVWGGVEKWSASQISEAKKIIDGLEPNDVKKITPEYMSFVSSDSITNFSDEQLQALTVDQLTELDDNQISSLTSQQMRAFDAPQAQALQAVQDEDPKDEDPYASSGTRMEVNMMLYFILMCFALFMTWM</sequence>
<proteinExistence type="predicted"/>
<dbReference type="OrthoDB" id="5959850at2759"/>
<protein>
    <submittedName>
        <fullName evidence="4">Uncharacterized protein</fullName>
    </submittedName>
</protein>
<reference evidence="4" key="1">
    <citation type="submission" date="2021-01" db="UniProtKB">
        <authorList>
            <consortium name="EnsemblMetazoa"/>
        </authorList>
    </citation>
    <scope>IDENTIFICATION</scope>
</reference>
<dbReference type="PANTHER" id="PTHR23412">
    <property type="entry name" value="STEREOCILIN RELATED"/>
    <property type="match status" value="1"/>
</dbReference>
<evidence type="ECO:0000313" key="5">
    <source>
        <dbReference type="Proteomes" id="UP000594262"/>
    </source>
</evidence>